<proteinExistence type="predicted"/>
<reference evidence="1" key="1">
    <citation type="submission" date="2022-06" db="EMBL/GenBank/DDBJ databases">
        <title>Phylogenomic reconstructions and comparative analyses of Kickxellomycotina fungi.</title>
        <authorList>
            <person name="Reynolds N.K."/>
            <person name="Stajich J.E."/>
            <person name="Barry K."/>
            <person name="Grigoriev I.V."/>
            <person name="Crous P."/>
            <person name="Smith M.E."/>
        </authorList>
    </citation>
    <scope>NUCLEOTIDE SEQUENCE</scope>
    <source>
        <strain evidence="1">RSA 2271</strain>
    </source>
</reference>
<protein>
    <submittedName>
        <fullName evidence="1">Uncharacterized protein</fullName>
    </submittedName>
</protein>
<sequence>MKIPSFLLFLGLATAGTVTAQQSQPRCPSTYVRKEIRSLTNSEWSMISSVLKGMNNDGWFAWFAWIHIANFNTIHGNAIFLPFHRRMVLEFENAGRNYYNPNFFVPYWDELSDYNNPSASAVLSSKYLGGDKGSSGCVDSGLQAGWTMTYPRAHCLTRSFNAGPGKLSSWYMPEYILSIMDSSNTLSNLSNKIELSLHGIVHATIGGDMSDYTSPNDFIFMLHHANIDRLWDQWQANYGHTWTVDGTGPDGKPLTLDSSIVYYNEPVRSVMQLGYGKLCYTYNSANRATNTLSKRDTTANKKCQAKPAESVTSNIASQKAIINNILRYPELVSSRFFPNIAKNKIYADIVSEAASPAAEAVAVNKCAAKSSAVPYPTPLSDMWVNMHGFSKCSVNKVKKDANEFVDFLRQINYVPTYC</sequence>
<gene>
    <name evidence="1" type="ORF">EV182_001517</name>
</gene>
<evidence type="ECO:0000313" key="2">
    <source>
        <dbReference type="Proteomes" id="UP001145114"/>
    </source>
</evidence>
<dbReference type="EMBL" id="JAMZIH010005368">
    <property type="protein sequence ID" value="KAJ1675311.1"/>
    <property type="molecule type" value="Genomic_DNA"/>
</dbReference>
<accession>A0ACC1HJ19</accession>
<comment type="caution">
    <text evidence="1">The sequence shown here is derived from an EMBL/GenBank/DDBJ whole genome shotgun (WGS) entry which is preliminary data.</text>
</comment>
<organism evidence="1 2">
    <name type="scientific">Spiromyces aspiralis</name>
    <dbReference type="NCBI Taxonomy" id="68401"/>
    <lineage>
        <taxon>Eukaryota</taxon>
        <taxon>Fungi</taxon>
        <taxon>Fungi incertae sedis</taxon>
        <taxon>Zoopagomycota</taxon>
        <taxon>Kickxellomycotina</taxon>
        <taxon>Kickxellomycetes</taxon>
        <taxon>Kickxellales</taxon>
        <taxon>Kickxellaceae</taxon>
        <taxon>Spiromyces</taxon>
    </lineage>
</organism>
<evidence type="ECO:0000313" key="1">
    <source>
        <dbReference type="EMBL" id="KAJ1675311.1"/>
    </source>
</evidence>
<dbReference type="Proteomes" id="UP001145114">
    <property type="component" value="Unassembled WGS sequence"/>
</dbReference>
<name>A0ACC1HJ19_9FUNG</name>
<keyword evidence="2" id="KW-1185">Reference proteome</keyword>